<gene>
    <name evidence="2" type="ORF">FLACOL7796_01220</name>
    <name evidence="3" type="ORF">TRV642_3697</name>
</gene>
<dbReference type="KEGG" id="fcs:TRV642_3697"/>
<proteinExistence type="predicted"/>
<evidence type="ECO:0008006" key="6">
    <source>
        <dbReference type="Google" id="ProtNLM"/>
    </source>
</evidence>
<evidence type="ECO:0000313" key="5">
    <source>
        <dbReference type="Proteomes" id="UP001152749"/>
    </source>
</evidence>
<dbReference type="EMBL" id="OX336425">
    <property type="protein sequence ID" value="CAI2768459.1"/>
    <property type="molecule type" value="Genomic_DNA"/>
</dbReference>
<feature type="signal peptide" evidence="1">
    <location>
        <begin position="1"/>
        <end position="19"/>
    </location>
</feature>
<reference evidence="3" key="2">
    <citation type="submission" date="2022-09" db="EMBL/GenBank/DDBJ databases">
        <authorList>
            <person name="Duchaud E."/>
        </authorList>
    </citation>
    <scope>NUCLEOTIDE SEQUENCE</scope>
    <source>
        <strain evidence="3">TRV642</strain>
    </source>
</reference>
<dbReference type="Proteomes" id="UP000474567">
    <property type="component" value="Unassembled WGS sequence"/>
</dbReference>
<accession>A0A9W4TJS4</accession>
<feature type="chain" id="PRO_5040758733" description="Lipocalin-like domain-containing protein" evidence="1">
    <location>
        <begin position="20"/>
        <end position="132"/>
    </location>
</feature>
<dbReference type="RefSeq" id="WP_246253175.1">
    <property type="nucleotide sequence ID" value="NZ_CADCST010000068.1"/>
</dbReference>
<sequence>MKKLLLIFLLLLQIPTISGNNQSQDSSAKRIVGTWFADANRNTRWVFTADGKVFNYDKNTFKVMYRYTISNSCQNNSDDSVEFLTLMDKDGDEYCFRINGVNENKNGVLSMTNMSNMEALLFVNDVNLTIRK</sequence>
<evidence type="ECO:0000313" key="3">
    <source>
        <dbReference type="EMBL" id="CAI2768459.1"/>
    </source>
</evidence>
<organism evidence="3 5">
    <name type="scientific">Flavobacterium collinsii</name>
    <dbReference type="NCBI Taxonomy" id="1114861"/>
    <lineage>
        <taxon>Bacteria</taxon>
        <taxon>Pseudomonadati</taxon>
        <taxon>Bacteroidota</taxon>
        <taxon>Flavobacteriia</taxon>
        <taxon>Flavobacteriales</taxon>
        <taxon>Flavobacteriaceae</taxon>
        <taxon>Flavobacterium</taxon>
    </lineage>
</organism>
<dbReference type="Proteomes" id="UP001152749">
    <property type="component" value="Chromosome"/>
</dbReference>
<dbReference type="EMBL" id="CADCST010000068">
    <property type="protein sequence ID" value="CAA9196567.1"/>
    <property type="molecule type" value="Genomic_DNA"/>
</dbReference>
<keyword evidence="1" id="KW-0732">Signal</keyword>
<dbReference type="AlphaFoldDB" id="A0A9W4TJS4"/>
<keyword evidence="4" id="KW-1185">Reference proteome</keyword>
<protein>
    <recommendedName>
        <fullName evidence="6">Lipocalin-like domain-containing protein</fullName>
    </recommendedName>
</protein>
<reference evidence="2 4" key="1">
    <citation type="submission" date="2020-02" db="EMBL/GenBank/DDBJ databases">
        <authorList>
            <person name="Criscuolo A."/>
        </authorList>
    </citation>
    <scope>NUCLEOTIDE SEQUENCE [LARGE SCALE GENOMIC DNA]</scope>
    <source>
        <strain evidence="2">CECT7796</strain>
    </source>
</reference>
<evidence type="ECO:0000313" key="4">
    <source>
        <dbReference type="Proteomes" id="UP000474567"/>
    </source>
</evidence>
<evidence type="ECO:0000256" key="1">
    <source>
        <dbReference type="SAM" id="SignalP"/>
    </source>
</evidence>
<name>A0A9W4TJS4_9FLAO</name>
<evidence type="ECO:0000313" key="2">
    <source>
        <dbReference type="EMBL" id="CAA9196567.1"/>
    </source>
</evidence>